<organism evidence="1 2">
    <name type="scientific">Comamonas flocculans</name>
    <dbReference type="NCBI Taxonomy" id="2597701"/>
    <lineage>
        <taxon>Bacteria</taxon>
        <taxon>Pseudomonadati</taxon>
        <taxon>Pseudomonadota</taxon>
        <taxon>Betaproteobacteria</taxon>
        <taxon>Burkholderiales</taxon>
        <taxon>Comamonadaceae</taxon>
        <taxon>Comamonas</taxon>
    </lineage>
</organism>
<dbReference type="Proteomes" id="UP000321199">
    <property type="component" value="Chromosome"/>
</dbReference>
<evidence type="ECO:0000313" key="1">
    <source>
        <dbReference type="EMBL" id="QEA12841.1"/>
    </source>
</evidence>
<name>A0A5B8RTM0_9BURK</name>
<dbReference type="EMBL" id="CP042344">
    <property type="protein sequence ID" value="QEA12841.1"/>
    <property type="molecule type" value="Genomic_DNA"/>
</dbReference>
<reference evidence="1 2" key="1">
    <citation type="submission" date="2019-07" db="EMBL/GenBank/DDBJ databases">
        <title>Complete genome sequence of Comamonas sp. NLF 7-7 isolated from livestock.</title>
        <authorList>
            <person name="Kim D.H."/>
            <person name="Kim J.G."/>
        </authorList>
    </citation>
    <scope>NUCLEOTIDE SEQUENCE [LARGE SCALE GENOMIC DNA]</scope>
    <source>
        <strain evidence="1 2">NLF 7-7</strain>
    </source>
</reference>
<dbReference type="AlphaFoldDB" id="A0A5B8RTM0"/>
<dbReference type="RefSeq" id="WP_146912434.1">
    <property type="nucleotide sequence ID" value="NZ_CP042344.1"/>
</dbReference>
<dbReference type="OrthoDB" id="8478399at2"/>
<gene>
    <name evidence="1" type="ORF">FOZ74_07265</name>
</gene>
<protein>
    <submittedName>
        <fullName evidence="1">Uncharacterized protein</fullName>
    </submittedName>
</protein>
<sequence length="72" mass="7639">MLGAPRLSLTPPSAAARRALGLSIHGDQVALGQSQGEVAARPQQLAHLLAELVTESGWTWQGVFFNGQKSCR</sequence>
<dbReference type="KEGG" id="cof:FOZ74_07265"/>
<keyword evidence="2" id="KW-1185">Reference proteome</keyword>
<accession>A0A5B8RTM0</accession>
<proteinExistence type="predicted"/>
<evidence type="ECO:0000313" key="2">
    <source>
        <dbReference type="Proteomes" id="UP000321199"/>
    </source>
</evidence>